<organism evidence="4 5">
    <name type="scientific">Pseudoflavonifractor intestinihominis</name>
    <dbReference type="NCBI Taxonomy" id="3133171"/>
    <lineage>
        <taxon>Bacteria</taxon>
        <taxon>Bacillati</taxon>
        <taxon>Bacillota</taxon>
        <taxon>Clostridia</taxon>
        <taxon>Eubacteriales</taxon>
        <taxon>Oscillospiraceae</taxon>
        <taxon>Pseudoflavonifractor</taxon>
    </lineage>
</organism>
<protein>
    <submittedName>
        <fullName evidence="4">Helix-turn-helix transcriptional regulator</fullName>
    </submittedName>
</protein>
<feature type="domain" description="HTH cro/C1-type" evidence="3">
    <location>
        <begin position="63"/>
        <end position="118"/>
    </location>
</feature>
<dbReference type="SUPFAM" id="SSF47413">
    <property type="entry name" value="lambda repressor-like DNA-binding domains"/>
    <property type="match status" value="1"/>
</dbReference>
<comment type="caution">
    <text evidence="4">The sequence shown here is derived from an EMBL/GenBank/DDBJ whole genome shotgun (WGS) entry which is preliminary data.</text>
</comment>
<evidence type="ECO:0000259" key="3">
    <source>
        <dbReference type="PROSITE" id="PS50943"/>
    </source>
</evidence>
<dbReference type="Gene3D" id="1.10.260.40">
    <property type="entry name" value="lambda repressor-like DNA-binding domains"/>
    <property type="match status" value="1"/>
</dbReference>
<gene>
    <name evidence="4" type="ORF">WMO64_17015</name>
</gene>
<reference evidence="4 5" key="1">
    <citation type="submission" date="2024-03" db="EMBL/GenBank/DDBJ databases">
        <title>Human intestinal bacterial collection.</title>
        <authorList>
            <person name="Pauvert C."/>
            <person name="Hitch T.C.A."/>
            <person name="Clavel T."/>
        </authorList>
    </citation>
    <scope>NUCLEOTIDE SEQUENCE [LARGE SCALE GENOMIC DNA]</scope>
    <source>
        <strain evidence="4 5">CLA-AP-H29</strain>
    </source>
</reference>
<feature type="non-terminal residue" evidence="4">
    <location>
        <position position="1"/>
    </location>
</feature>
<sequence length="332" mass="37228">QGAVVSRQVQFNEKSGLFPYIQEVGKRVRKAEISTLIEIYAIMGSRTKGGADMNIKLTIPERLKDLRTERGLTLEQLSEATGISRAALGKYEADDFKDISPFSIAALAKFYGVSADYLMGLTETKNHPNIELEALHLGDGAIEVLKDGQFNHRLLSELICHNDFQRLMLDAEIYVDRIADMRINDMNAVLETVRQMVLAKEGDGTSDLYLRTLELAQVSEEEYFGHVVADDLTRILRDIREAHKTDSTTADDPSAAAQAQQQLQTAMNFEGSSDEKKARAFLVTFGIDYDAITKEQFVNLIEVLRLSKHMKSPISQRGKSNMTHGKGKRKRK</sequence>
<dbReference type="EMBL" id="JBBMFK010000063">
    <property type="protein sequence ID" value="MEQ2445149.1"/>
    <property type="molecule type" value="Genomic_DNA"/>
</dbReference>
<feature type="region of interest" description="Disordered" evidence="2">
    <location>
        <begin position="312"/>
        <end position="332"/>
    </location>
</feature>
<proteinExistence type="predicted"/>
<feature type="compositionally biased region" description="Polar residues" evidence="2">
    <location>
        <begin position="313"/>
        <end position="323"/>
    </location>
</feature>
<evidence type="ECO:0000256" key="2">
    <source>
        <dbReference type="SAM" id="MobiDB-lite"/>
    </source>
</evidence>
<dbReference type="CDD" id="cd00093">
    <property type="entry name" value="HTH_XRE"/>
    <property type="match status" value="1"/>
</dbReference>
<keyword evidence="1" id="KW-0238">DNA-binding</keyword>
<name>A0ABV1ECV3_9FIRM</name>
<evidence type="ECO:0000256" key="1">
    <source>
        <dbReference type="ARBA" id="ARBA00023125"/>
    </source>
</evidence>
<dbReference type="RefSeq" id="WP_349232765.1">
    <property type="nucleotide sequence ID" value="NZ_JBBMFK010000063.1"/>
</dbReference>
<dbReference type="Pfam" id="PF01381">
    <property type="entry name" value="HTH_3"/>
    <property type="match status" value="1"/>
</dbReference>
<dbReference type="SMART" id="SM00530">
    <property type="entry name" value="HTH_XRE"/>
    <property type="match status" value="1"/>
</dbReference>
<dbReference type="PROSITE" id="PS50943">
    <property type="entry name" value="HTH_CROC1"/>
    <property type="match status" value="1"/>
</dbReference>
<dbReference type="InterPro" id="IPR001387">
    <property type="entry name" value="Cro/C1-type_HTH"/>
</dbReference>
<dbReference type="PANTHER" id="PTHR46558:SF11">
    <property type="entry name" value="HTH-TYPE TRANSCRIPTIONAL REGULATOR XRE"/>
    <property type="match status" value="1"/>
</dbReference>
<accession>A0ABV1ECV3</accession>
<evidence type="ECO:0000313" key="4">
    <source>
        <dbReference type="EMBL" id="MEQ2445149.1"/>
    </source>
</evidence>
<dbReference type="InterPro" id="IPR010982">
    <property type="entry name" value="Lambda_DNA-bd_dom_sf"/>
</dbReference>
<dbReference type="PANTHER" id="PTHR46558">
    <property type="entry name" value="TRACRIPTIONAL REGULATORY PROTEIN-RELATED-RELATED"/>
    <property type="match status" value="1"/>
</dbReference>
<dbReference type="Proteomes" id="UP001464378">
    <property type="component" value="Unassembled WGS sequence"/>
</dbReference>
<evidence type="ECO:0000313" key="5">
    <source>
        <dbReference type="Proteomes" id="UP001464378"/>
    </source>
</evidence>
<keyword evidence="5" id="KW-1185">Reference proteome</keyword>